<dbReference type="InterPro" id="IPR013328">
    <property type="entry name" value="6PGD_dom2"/>
</dbReference>
<dbReference type="PANTHER" id="PTHR21371:SF25">
    <property type="entry name" value="KETOL-ACID REDUCTOISOMERASE"/>
    <property type="match status" value="1"/>
</dbReference>
<evidence type="ECO:0000256" key="13">
    <source>
        <dbReference type="ARBA" id="ARBA00022857"/>
    </source>
</evidence>
<feature type="binding site" evidence="22">
    <location>
        <position position="296"/>
    </location>
    <ligand>
        <name>Mg(2+)</name>
        <dbReference type="ChEBI" id="CHEBI:18420"/>
        <label>1</label>
    </ligand>
</feature>
<dbReference type="PANTHER" id="PTHR21371">
    <property type="entry name" value="KETOL-ACID REDUCTOISOMERASE, MITOCHONDRIAL"/>
    <property type="match status" value="1"/>
</dbReference>
<dbReference type="GO" id="GO:0004455">
    <property type="term" value="F:ketol-acid reductoisomerase activity"/>
    <property type="evidence" value="ECO:0007669"/>
    <property type="project" value="UniProtKB-UniRule"/>
</dbReference>
<protein>
    <recommendedName>
        <fullName evidence="21">Ketol-acid reductoisomerase, chloroplastic</fullName>
        <ecNumber evidence="7">1.1.1.86</ecNumber>
    </recommendedName>
    <alternativeName>
        <fullName evidence="18">Acetohydroxy-acid reductoisomerase</fullName>
    </alternativeName>
    <alternativeName>
        <fullName evidence="17">Alpha-keto-beta-hydroxylacyl reductoisomerase</fullName>
    </alternativeName>
</protein>
<feature type="domain" description="KARI C-terminal knotted" evidence="24">
    <location>
        <begin position="284"/>
        <end position="414"/>
    </location>
</feature>
<evidence type="ECO:0000256" key="5">
    <source>
        <dbReference type="ARBA" id="ARBA00010318"/>
    </source>
</evidence>
<dbReference type="GO" id="GO:0005739">
    <property type="term" value="C:mitochondrion"/>
    <property type="evidence" value="ECO:0007669"/>
    <property type="project" value="TreeGrafter"/>
</dbReference>
<keyword evidence="9 22" id="KW-0028">Amino-acid biosynthesis</keyword>
<sequence length="556" mass="59780">MAAAAPTSFSTASASARALNPPTKAPAASVGFLSSSSPSLKALCSAECSRAASGSAAAARMVSVPAIKPQESLDFQTSVFNKEKVNLAGHEEYIVRGGRNLFKLLPDAFKGIKQIGVIGWGSQGPAQAQNLRDSLAEVNSDIVVKIGLRKGSRSFAEARAAGFTEESGTLGDIYETISGSDLADNYEKVFSHMKPNSILGLSHGFLLGHLQSVGLDFPKNISVIAVCPKGMGPSVRRLYVQGKEVNGAGINSSFSVHQDVDGRATDVALGWSVALGSPFTFATTLEQEYRSDIFGERGILLGAVHGVVECLFRRYTENGMSEDLAYKNTVESITGTISKTISTKTAYSASYYPCMDILYECYEDVASGSEIRSVVLAGSRFYEKEGLPAFPMGKIDQTRMWKVGERVRAQRPAGDLGPLYPFTAGVFVALMMAQIEILRKKGHSYSEIINESVIESVDSLNPFMHARGVSFMVDNCSTTARLGSRKWAPRFDYILTQQALVAVDNSSPINQDLMSNFLSDPVHGAIEVCAQLRPTVDISVPADADFVRPELRQSGN</sequence>
<reference evidence="25" key="2">
    <citation type="submission" date="2020-08" db="EMBL/GenBank/DDBJ databases">
        <title>Plant Genome Project.</title>
        <authorList>
            <person name="Zhang R.-G."/>
        </authorList>
    </citation>
    <scope>NUCLEOTIDE SEQUENCE</scope>
    <source>
        <strain evidence="25">Huo1</strain>
        <tissue evidence="25">Leaf</tissue>
    </source>
</reference>
<feature type="binding site" evidence="22">
    <location>
        <position position="292"/>
    </location>
    <ligand>
        <name>Mg(2+)</name>
        <dbReference type="ChEBI" id="CHEBI:18420"/>
        <label>2</label>
    </ligand>
</feature>
<evidence type="ECO:0000256" key="4">
    <source>
        <dbReference type="ARBA" id="ARBA00004885"/>
    </source>
</evidence>
<evidence type="ECO:0000256" key="21">
    <source>
        <dbReference type="ARBA" id="ARBA00074052"/>
    </source>
</evidence>
<comment type="catalytic activity">
    <reaction evidence="20">
        <text>(2R)-2,3-dihydroxy-3-methylbutanoate + NADP(+) = (2S)-2-acetolactate + NADPH + H(+)</text>
        <dbReference type="Rhea" id="RHEA:22068"/>
        <dbReference type="ChEBI" id="CHEBI:15378"/>
        <dbReference type="ChEBI" id="CHEBI:49072"/>
        <dbReference type="ChEBI" id="CHEBI:57783"/>
        <dbReference type="ChEBI" id="CHEBI:58349"/>
        <dbReference type="ChEBI" id="CHEBI:58476"/>
        <dbReference type="EC" id="1.1.1.86"/>
    </reaction>
</comment>
<dbReference type="Gene3D" id="3.40.50.720">
    <property type="entry name" value="NAD(P)-binding Rossmann-like Domain"/>
    <property type="match status" value="1"/>
</dbReference>
<comment type="pathway">
    <text evidence="3">Amino-acid biosynthesis; L-valine biosynthesis; L-valine from pyruvate: step 2/4.</text>
</comment>
<comment type="caution">
    <text evidence="25">The sequence shown here is derived from an EMBL/GenBank/DDBJ whole genome shotgun (WGS) entry which is preliminary data.</text>
</comment>
<dbReference type="GO" id="GO:0000287">
    <property type="term" value="F:magnesium ion binding"/>
    <property type="evidence" value="ECO:0007669"/>
    <property type="project" value="UniProtKB-ARBA"/>
</dbReference>
<dbReference type="EC" id="1.1.1.86" evidence="7"/>
<evidence type="ECO:0000256" key="19">
    <source>
        <dbReference type="ARBA" id="ARBA00047612"/>
    </source>
</evidence>
<keyword evidence="13" id="KW-0521">NADP</keyword>
<feature type="binding site" evidence="22">
    <location>
        <position position="455"/>
    </location>
    <ligand>
        <name>Mg(2+)</name>
        <dbReference type="ChEBI" id="CHEBI:18420"/>
        <label>2</label>
    </ligand>
</feature>
<comment type="similarity">
    <text evidence="5 22">Belongs to the ketol-acid reductoisomerase family.</text>
</comment>
<dbReference type="GO" id="GO:0009507">
    <property type="term" value="C:chloroplast"/>
    <property type="evidence" value="ECO:0007669"/>
    <property type="project" value="UniProtKB-SubCell"/>
</dbReference>
<comment type="cofactor">
    <cofactor evidence="1">
        <name>Mg(2+)</name>
        <dbReference type="ChEBI" id="CHEBI:18420"/>
    </cofactor>
</comment>
<evidence type="ECO:0000256" key="3">
    <source>
        <dbReference type="ARBA" id="ARBA00004864"/>
    </source>
</evidence>
<evidence type="ECO:0000256" key="7">
    <source>
        <dbReference type="ARBA" id="ARBA00013102"/>
    </source>
</evidence>
<feature type="domain" description="KARI C-terminal knotted" evidence="24">
    <location>
        <begin position="415"/>
        <end position="551"/>
    </location>
</feature>
<evidence type="ECO:0000256" key="1">
    <source>
        <dbReference type="ARBA" id="ARBA00001946"/>
    </source>
</evidence>
<dbReference type="AlphaFoldDB" id="A0A8X8X225"/>
<comment type="subcellular location">
    <subcellularLocation>
        <location evidence="2">Plastid</location>
        <location evidence="2">Chloroplast</location>
    </subcellularLocation>
</comment>
<evidence type="ECO:0000259" key="24">
    <source>
        <dbReference type="PROSITE" id="PS51851"/>
    </source>
</evidence>
<feature type="binding site" evidence="22">
    <location>
        <position position="292"/>
    </location>
    <ligand>
        <name>Mg(2+)</name>
        <dbReference type="ChEBI" id="CHEBI:18420"/>
        <label>1</label>
    </ligand>
</feature>
<dbReference type="SUPFAM" id="SSF48179">
    <property type="entry name" value="6-phosphogluconate dehydrogenase C-terminal domain-like"/>
    <property type="match status" value="1"/>
</dbReference>
<name>A0A8X8X225_SALSN</name>
<keyword evidence="15 22" id="KW-0560">Oxidoreductase</keyword>
<keyword evidence="11 22" id="KW-0479">Metal-binding</keyword>
<gene>
    <name evidence="25" type="ORF">SASPL_132494</name>
</gene>
<evidence type="ECO:0000256" key="22">
    <source>
        <dbReference type="PROSITE-ProRule" id="PRU01198"/>
    </source>
</evidence>
<evidence type="ECO:0000256" key="8">
    <source>
        <dbReference type="ARBA" id="ARBA00022528"/>
    </source>
</evidence>
<evidence type="ECO:0000256" key="17">
    <source>
        <dbReference type="ARBA" id="ARBA00030209"/>
    </source>
</evidence>
<proteinExistence type="inferred from homology"/>
<evidence type="ECO:0000256" key="2">
    <source>
        <dbReference type="ARBA" id="ARBA00004229"/>
    </source>
</evidence>
<dbReference type="InterPro" id="IPR008927">
    <property type="entry name" value="6-PGluconate_DH-like_C_sf"/>
</dbReference>
<feature type="domain" description="KARI N-terminal Rossmann" evidence="23">
    <location>
        <begin position="95"/>
        <end position="283"/>
    </location>
</feature>
<reference evidence="25" key="1">
    <citation type="submission" date="2018-01" db="EMBL/GenBank/DDBJ databases">
        <authorList>
            <person name="Mao J.F."/>
        </authorList>
    </citation>
    <scope>NUCLEOTIDE SEQUENCE</scope>
    <source>
        <strain evidence="25">Huo1</strain>
        <tissue evidence="25">Leaf</tissue>
    </source>
</reference>
<dbReference type="GO" id="GO:0042803">
    <property type="term" value="F:protein homodimerization activity"/>
    <property type="evidence" value="ECO:0007669"/>
    <property type="project" value="UniProtKB-ARBA"/>
</dbReference>
<keyword evidence="16 22" id="KW-0100">Branched-chain amino acid biosynthesis</keyword>
<evidence type="ECO:0000256" key="16">
    <source>
        <dbReference type="ARBA" id="ARBA00023304"/>
    </source>
</evidence>
<comment type="caution">
    <text evidence="22">Lacks conserved residue(s) required for the propagation of feature annotation.</text>
</comment>
<evidence type="ECO:0000256" key="12">
    <source>
        <dbReference type="ARBA" id="ARBA00022842"/>
    </source>
</evidence>
<dbReference type="GO" id="GO:0070402">
    <property type="term" value="F:NADPH binding"/>
    <property type="evidence" value="ECO:0007669"/>
    <property type="project" value="UniProtKB-ARBA"/>
</dbReference>
<dbReference type="GO" id="GO:0009097">
    <property type="term" value="P:isoleucine biosynthetic process"/>
    <property type="evidence" value="ECO:0007669"/>
    <property type="project" value="UniProtKB-UniRule"/>
</dbReference>
<dbReference type="InterPro" id="IPR013023">
    <property type="entry name" value="KARI"/>
</dbReference>
<accession>A0A8X8X225</accession>
<evidence type="ECO:0000313" key="25">
    <source>
        <dbReference type="EMBL" id="KAG6404917.1"/>
    </source>
</evidence>
<evidence type="ECO:0000256" key="10">
    <source>
        <dbReference type="ARBA" id="ARBA00022640"/>
    </source>
</evidence>
<dbReference type="Proteomes" id="UP000298416">
    <property type="component" value="Unassembled WGS sequence"/>
</dbReference>
<organism evidence="25">
    <name type="scientific">Salvia splendens</name>
    <name type="common">Scarlet sage</name>
    <dbReference type="NCBI Taxonomy" id="180675"/>
    <lineage>
        <taxon>Eukaryota</taxon>
        <taxon>Viridiplantae</taxon>
        <taxon>Streptophyta</taxon>
        <taxon>Embryophyta</taxon>
        <taxon>Tracheophyta</taxon>
        <taxon>Spermatophyta</taxon>
        <taxon>Magnoliopsida</taxon>
        <taxon>eudicotyledons</taxon>
        <taxon>Gunneridae</taxon>
        <taxon>Pentapetalae</taxon>
        <taxon>asterids</taxon>
        <taxon>lamiids</taxon>
        <taxon>Lamiales</taxon>
        <taxon>Lamiaceae</taxon>
        <taxon>Nepetoideae</taxon>
        <taxon>Mentheae</taxon>
        <taxon>Salviinae</taxon>
        <taxon>Salvia</taxon>
        <taxon>Salvia subgen. Calosphace</taxon>
        <taxon>core Calosphace</taxon>
    </lineage>
</organism>
<dbReference type="InterPro" id="IPR036291">
    <property type="entry name" value="NAD(P)-bd_dom_sf"/>
</dbReference>
<dbReference type="Gene3D" id="1.10.1040.10">
    <property type="entry name" value="N-(1-d-carboxylethyl)-l-norvaline Dehydrogenase, domain 2"/>
    <property type="match status" value="1"/>
</dbReference>
<keyword evidence="10" id="KW-0934">Plastid</keyword>
<evidence type="ECO:0000313" key="26">
    <source>
        <dbReference type="Proteomes" id="UP000298416"/>
    </source>
</evidence>
<dbReference type="EMBL" id="PNBA02000012">
    <property type="protein sequence ID" value="KAG6404917.1"/>
    <property type="molecule type" value="Genomic_DNA"/>
</dbReference>
<keyword evidence="26" id="KW-1185">Reference proteome</keyword>
<evidence type="ECO:0000256" key="15">
    <source>
        <dbReference type="ARBA" id="ARBA00023002"/>
    </source>
</evidence>
<keyword evidence="14" id="KW-0809">Transit peptide</keyword>
<evidence type="ECO:0000256" key="9">
    <source>
        <dbReference type="ARBA" id="ARBA00022605"/>
    </source>
</evidence>
<dbReference type="PROSITE" id="PS51851">
    <property type="entry name" value="KARI_C"/>
    <property type="match status" value="2"/>
</dbReference>
<evidence type="ECO:0000259" key="23">
    <source>
        <dbReference type="PROSITE" id="PS51850"/>
    </source>
</evidence>
<keyword evidence="12 22" id="KW-0460">Magnesium</keyword>
<keyword evidence="8" id="KW-0150">Chloroplast</keyword>
<dbReference type="FunFam" id="3.40.50.720:FF:000146">
    <property type="entry name" value="Ketol-acid reductoisomerase"/>
    <property type="match status" value="1"/>
</dbReference>
<evidence type="ECO:0000256" key="18">
    <source>
        <dbReference type="ARBA" id="ARBA00030593"/>
    </source>
</evidence>
<dbReference type="Pfam" id="PF01450">
    <property type="entry name" value="KARI_C"/>
    <property type="match status" value="2"/>
</dbReference>
<dbReference type="Pfam" id="PF07991">
    <property type="entry name" value="KARI_N"/>
    <property type="match status" value="1"/>
</dbReference>
<feature type="binding site" evidence="22">
    <location>
        <position position="451"/>
    </location>
    <ligand>
        <name>Mg(2+)</name>
        <dbReference type="ChEBI" id="CHEBI:18420"/>
        <label>2</label>
    </ligand>
</feature>
<feature type="binding site" evidence="22">
    <location>
        <position position="477"/>
    </location>
    <ligand>
        <name>substrate</name>
    </ligand>
</feature>
<dbReference type="InterPro" id="IPR013116">
    <property type="entry name" value="KARI_N"/>
</dbReference>
<evidence type="ECO:0000256" key="14">
    <source>
        <dbReference type="ARBA" id="ARBA00022946"/>
    </source>
</evidence>
<dbReference type="PROSITE" id="PS51850">
    <property type="entry name" value="KARI_N"/>
    <property type="match status" value="1"/>
</dbReference>
<comment type="catalytic activity">
    <reaction evidence="19">
        <text>(2R,3R)-2,3-dihydroxy-3-methylpentanoate + NADP(+) = (S)-2-ethyl-2-hydroxy-3-oxobutanoate + NADPH + H(+)</text>
        <dbReference type="Rhea" id="RHEA:13493"/>
        <dbReference type="ChEBI" id="CHEBI:15378"/>
        <dbReference type="ChEBI" id="CHEBI:49256"/>
        <dbReference type="ChEBI" id="CHEBI:49258"/>
        <dbReference type="ChEBI" id="CHEBI:57783"/>
        <dbReference type="ChEBI" id="CHEBI:58349"/>
        <dbReference type="EC" id="1.1.1.86"/>
    </reaction>
</comment>
<dbReference type="FunFam" id="1.10.1040.10:FF:000015">
    <property type="entry name" value="Ketol-acid reductoisomerase"/>
    <property type="match status" value="1"/>
</dbReference>
<comment type="pathway">
    <text evidence="4">Amino-acid biosynthesis; L-isoleucine biosynthesis; L-isoleucine from 2-oxobutanoate: step 2/4.</text>
</comment>
<evidence type="ECO:0000256" key="20">
    <source>
        <dbReference type="ARBA" id="ARBA00049021"/>
    </source>
</evidence>
<evidence type="ECO:0000256" key="11">
    <source>
        <dbReference type="ARBA" id="ARBA00022723"/>
    </source>
</evidence>
<dbReference type="GO" id="GO:0009099">
    <property type="term" value="P:L-valine biosynthetic process"/>
    <property type="evidence" value="ECO:0007669"/>
    <property type="project" value="UniProtKB-UniRule"/>
</dbReference>
<dbReference type="SUPFAM" id="SSF51735">
    <property type="entry name" value="NAD(P)-binding Rossmann-fold domains"/>
    <property type="match status" value="1"/>
</dbReference>
<evidence type="ECO:0000256" key="6">
    <source>
        <dbReference type="ARBA" id="ARBA00011738"/>
    </source>
</evidence>
<comment type="subunit">
    <text evidence="6">Homodimer.</text>
</comment>
<dbReference type="InterPro" id="IPR000506">
    <property type="entry name" value="KARI_C"/>
</dbReference>